<dbReference type="Pfam" id="PF00072">
    <property type="entry name" value="Response_reg"/>
    <property type="match status" value="1"/>
</dbReference>
<evidence type="ECO:0000256" key="3">
    <source>
        <dbReference type="ARBA" id="ARBA00011135"/>
    </source>
</evidence>
<evidence type="ECO:0000256" key="10">
    <source>
        <dbReference type="ARBA" id="ARBA00022840"/>
    </source>
</evidence>
<dbReference type="SUPFAM" id="SSF52540">
    <property type="entry name" value="P-loop containing nucleoside triphosphate hydrolases"/>
    <property type="match status" value="1"/>
</dbReference>
<evidence type="ECO:0000256" key="16">
    <source>
        <dbReference type="ARBA" id="ARBA00023231"/>
    </source>
</evidence>
<dbReference type="PANTHER" id="PTHR32071:SF95">
    <property type="entry name" value="DNA-BINDING TRANSCRIPTIONAL REGULATOR NTRC"/>
    <property type="match status" value="1"/>
</dbReference>
<dbReference type="GO" id="GO:0005737">
    <property type="term" value="C:cytoplasm"/>
    <property type="evidence" value="ECO:0007669"/>
    <property type="project" value="UniProtKB-SubCell"/>
</dbReference>
<protein>
    <recommendedName>
        <fullName evidence="5">DNA-binding transcriptional regulator NtrC</fullName>
    </recommendedName>
    <alternativeName>
        <fullName evidence="4">Nif-specific regulatory protein</fullName>
    </alternativeName>
    <alternativeName>
        <fullName evidence="17">Nitrogen regulation protein NR(I)</fullName>
    </alternativeName>
    <alternativeName>
        <fullName evidence="18">Nitrogen regulator I</fullName>
    </alternativeName>
</protein>
<evidence type="ECO:0000256" key="2">
    <source>
        <dbReference type="ARBA" id="ARBA00004496"/>
    </source>
</evidence>
<evidence type="ECO:0000256" key="1">
    <source>
        <dbReference type="ARBA" id="ARBA00002167"/>
    </source>
</evidence>
<dbReference type="InterPro" id="IPR058031">
    <property type="entry name" value="AAA_lid_NorR"/>
</dbReference>
<keyword evidence="12" id="KW-0805">Transcription regulation</keyword>
<dbReference type="InterPro" id="IPR025662">
    <property type="entry name" value="Sigma_54_int_dom_ATP-bd_1"/>
</dbReference>
<gene>
    <name evidence="23" type="ORF">G5B40_17520</name>
</gene>
<dbReference type="KEGG" id="hdh:G5B40_17520"/>
<dbReference type="InterPro" id="IPR025944">
    <property type="entry name" value="Sigma_54_int_dom_CS"/>
</dbReference>
<sequence length="468" mass="49608">MASGKEVGERMILMVDDDPAQRRMTGAMLTAVNRRWIEAEGGSAALDVLNGPLGPRVSLVLLDLAMPDLDGMEVLARLRPARRDLPVIALTALGSVAHAVAAMRAGAQDFLIKPVAPERLETAIRAALSREGAERSRRRVSAPLAIDGFAALVARSPVTRGAIRLAARAARSTIPVLIEGESGVGKEVFARAIHAASDRAAGPFVAVNCGALPEMLVESILFGHEKGAFTGAVARRIGKFEEADGGVLFLDEIGDLPLGAQVKLLRAAQEGEVDPVGGARTIRTDIRLISATNRDLAAEVAAGRFREDLFYRIGVFPVTLPALRERREDIAPLAERFVARFAAQERKPVVGLDTAALALLTAAQWPGNVRQLENAIHRAVVLSEGALLGAADFSHIGPPAAGGHATRTSERQAFFDEDGHIRPLVEIEAAALEAALTRYGGAMSEAARRLGIGRSTLYRKTRGGTGQA</sequence>
<dbReference type="InterPro" id="IPR002197">
    <property type="entry name" value="HTH_Fis"/>
</dbReference>
<dbReference type="Pfam" id="PF25601">
    <property type="entry name" value="AAA_lid_14"/>
    <property type="match status" value="1"/>
</dbReference>
<dbReference type="EMBL" id="CP049056">
    <property type="protein sequence ID" value="QIE57081.1"/>
    <property type="molecule type" value="Genomic_DNA"/>
</dbReference>
<dbReference type="InterPro" id="IPR003593">
    <property type="entry name" value="AAA+_ATPase"/>
</dbReference>
<evidence type="ECO:0000256" key="11">
    <source>
        <dbReference type="ARBA" id="ARBA00023012"/>
    </source>
</evidence>
<evidence type="ECO:0000256" key="14">
    <source>
        <dbReference type="ARBA" id="ARBA00023159"/>
    </source>
</evidence>
<dbReference type="GO" id="GO:0000160">
    <property type="term" value="P:phosphorelay signal transduction system"/>
    <property type="evidence" value="ECO:0007669"/>
    <property type="project" value="UniProtKB-KW"/>
</dbReference>
<evidence type="ECO:0000256" key="6">
    <source>
        <dbReference type="ARBA" id="ARBA00022490"/>
    </source>
</evidence>
<dbReference type="Pfam" id="PF00158">
    <property type="entry name" value="Sigma54_activat"/>
    <property type="match status" value="1"/>
</dbReference>
<proteinExistence type="predicted"/>
<keyword evidence="15" id="KW-0804">Transcription</keyword>
<evidence type="ECO:0000256" key="8">
    <source>
        <dbReference type="ARBA" id="ARBA00022553"/>
    </source>
</evidence>
<dbReference type="PROSITE" id="PS50110">
    <property type="entry name" value="RESPONSE_REGULATORY"/>
    <property type="match status" value="1"/>
</dbReference>
<name>A0A7L5C025_9RHOB</name>
<dbReference type="SMART" id="SM00382">
    <property type="entry name" value="AAA"/>
    <property type="match status" value="1"/>
</dbReference>
<dbReference type="InterPro" id="IPR009057">
    <property type="entry name" value="Homeodomain-like_sf"/>
</dbReference>
<dbReference type="SMART" id="SM00448">
    <property type="entry name" value="REC"/>
    <property type="match status" value="1"/>
</dbReference>
<organism evidence="23 24">
    <name type="scientific">Pikeienuella piscinae</name>
    <dbReference type="NCBI Taxonomy" id="2748098"/>
    <lineage>
        <taxon>Bacteria</taxon>
        <taxon>Pseudomonadati</taxon>
        <taxon>Pseudomonadota</taxon>
        <taxon>Alphaproteobacteria</taxon>
        <taxon>Rhodobacterales</taxon>
        <taxon>Paracoccaceae</taxon>
        <taxon>Pikeienuella</taxon>
    </lineage>
</organism>
<dbReference type="CDD" id="cd00009">
    <property type="entry name" value="AAA"/>
    <property type="match status" value="1"/>
</dbReference>
<dbReference type="SUPFAM" id="SSF46689">
    <property type="entry name" value="Homeodomain-like"/>
    <property type="match status" value="1"/>
</dbReference>
<dbReference type="AlphaFoldDB" id="A0A7L5C025"/>
<dbReference type="GO" id="GO:0006355">
    <property type="term" value="P:regulation of DNA-templated transcription"/>
    <property type="evidence" value="ECO:0007669"/>
    <property type="project" value="InterPro"/>
</dbReference>
<evidence type="ECO:0000256" key="5">
    <source>
        <dbReference type="ARBA" id="ARBA00019059"/>
    </source>
</evidence>
<accession>A0A7L5C025</accession>
<evidence type="ECO:0000259" key="22">
    <source>
        <dbReference type="PROSITE" id="PS50110"/>
    </source>
</evidence>
<evidence type="ECO:0000256" key="17">
    <source>
        <dbReference type="ARBA" id="ARBA00029881"/>
    </source>
</evidence>
<dbReference type="SUPFAM" id="SSF52172">
    <property type="entry name" value="CheY-like"/>
    <property type="match status" value="1"/>
</dbReference>
<feature type="domain" description="Response regulatory" evidence="22">
    <location>
        <begin position="11"/>
        <end position="128"/>
    </location>
</feature>
<dbReference type="PROSITE" id="PS50045">
    <property type="entry name" value="SIGMA54_INTERACT_4"/>
    <property type="match status" value="1"/>
</dbReference>
<dbReference type="PANTHER" id="PTHR32071">
    <property type="entry name" value="TRANSCRIPTIONAL REGULATORY PROTEIN"/>
    <property type="match status" value="1"/>
</dbReference>
<dbReference type="Gene3D" id="3.40.50.300">
    <property type="entry name" value="P-loop containing nucleotide triphosphate hydrolases"/>
    <property type="match status" value="1"/>
</dbReference>
<dbReference type="Pfam" id="PF02954">
    <property type="entry name" value="HTH_8"/>
    <property type="match status" value="1"/>
</dbReference>
<dbReference type="InterPro" id="IPR002078">
    <property type="entry name" value="Sigma_54_int"/>
</dbReference>
<dbReference type="Proteomes" id="UP000503336">
    <property type="component" value="Chromosome"/>
</dbReference>
<dbReference type="Gene3D" id="3.40.50.2300">
    <property type="match status" value="1"/>
</dbReference>
<dbReference type="InterPro" id="IPR001789">
    <property type="entry name" value="Sig_transdc_resp-reg_receiver"/>
</dbReference>
<keyword evidence="13" id="KW-0238">DNA-binding</keyword>
<keyword evidence="11" id="KW-0902">Two-component regulatory system</keyword>
<keyword evidence="7" id="KW-0678">Repressor</keyword>
<comment type="subcellular location">
    <subcellularLocation>
        <location evidence="2">Cytoplasm</location>
    </subcellularLocation>
</comment>
<dbReference type="GO" id="GO:0005524">
    <property type="term" value="F:ATP binding"/>
    <property type="evidence" value="ECO:0007669"/>
    <property type="project" value="UniProtKB-KW"/>
</dbReference>
<keyword evidence="6" id="KW-0963">Cytoplasm</keyword>
<keyword evidence="8 20" id="KW-0597">Phosphoprotein</keyword>
<evidence type="ECO:0000256" key="7">
    <source>
        <dbReference type="ARBA" id="ARBA00022491"/>
    </source>
</evidence>
<dbReference type="PROSITE" id="PS00688">
    <property type="entry name" value="SIGMA54_INTERACT_3"/>
    <property type="match status" value="1"/>
</dbReference>
<comment type="function">
    <text evidence="1">Required for activation of most nif operons, which are directly involved in nitrogen fixation.</text>
</comment>
<evidence type="ECO:0000256" key="15">
    <source>
        <dbReference type="ARBA" id="ARBA00023163"/>
    </source>
</evidence>
<evidence type="ECO:0000256" key="12">
    <source>
        <dbReference type="ARBA" id="ARBA00023015"/>
    </source>
</evidence>
<evidence type="ECO:0000313" key="23">
    <source>
        <dbReference type="EMBL" id="QIE57081.1"/>
    </source>
</evidence>
<evidence type="ECO:0000259" key="21">
    <source>
        <dbReference type="PROSITE" id="PS50045"/>
    </source>
</evidence>
<dbReference type="InterPro" id="IPR027417">
    <property type="entry name" value="P-loop_NTPase"/>
</dbReference>
<evidence type="ECO:0000256" key="20">
    <source>
        <dbReference type="PROSITE-ProRule" id="PRU00169"/>
    </source>
</evidence>
<dbReference type="FunFam" id="3.40.50.300:FF:000006">
    <property type="entry name" value="DNA-binding transcriptional regulator NtrC"/>
    <property type="match status" value="1"/>
</dbReference>
<keyword evidence="24" id="KW-1185">Reference proteome</keyword>
<dbReference type="InterPro" id="IPR011006">
    <property type="entry name" value="CheY-like_superfamily"/>
</dbReference>
<feature type="domain" description="Sigma-54 factor interaction" evidence="21">
    <location>
        <begin position="152"/>
        <end position="381"/>
    </location>
</feature>
<evidence type="ECO:0000256" key="4">
    <source>
        <dbReference type="ARBA" id="ARBA00015308"/>
    </source>
</evidence>
<reference evidence="23 24" key="1">
    <citation type="submission" date="2020-02" db="EMBL/GenBank/DDBJ databases">
        <title>complete genome sequence of Rhodobacteraceae bacterium.</title>
        <authorList>
            <person name="Park J."/>
            <person name="Kim Y.-S."/>
            <person name="Kim K.-H."/>
        </authorList>
    </citation>
    <scope>NUCLEOTIDE SEQUENCE [LARGE SCALE GENOMIC DNA]</scope>
    <source>
        <strain evidence="23 24">RR4-56</strain>
    </source>
</reference>
<feature type="modified residue" description="4-aspartylphosphate" evidence="20">
    <location>
        <position position="63"/>
    </location>
</feature>
<evidence type="ECO:0000256" key="19">
    <source>
        <dbReference type="ARBA" id="ARBA00043886"/>
    </source>
</evidence>
<evidence type="ECO:0000256" key="9">
    <source>
        <dbReference type="ARBA" id="ARBA00022741"/>
    </source>
</evidence>
<evidence type="ECO:0000256" key="13">
    <source>
        <dbReference type="ARBA" id="ARBA00023125"/>
    </source>
</evidence>
<evidence type="ECO:0000256" key="18">
    <source>
        <dbReference type="ARBA" id="ARBA00031910"/>
    </source>
</evidence>
<dbReference type="Gene3D" id="1.10.8.60">
    <property type="match status" value="1"/>
</dbReference>
<keyword evidence="9" id="KW-0547">Nucleotide-binding</keyword>
<comment type="subunit">
    <text evidence="3">Interacts with sigma-54.</text>
</comment>
<comment type="function">
    <text evidence="19">Member of the two-component regulatory system NtrB/NtrC, which controls expression of the nitrogen-regulated (ntr) genes in response to nitrogen limitation. Phosphorylated NtrC binds directly to DNA and stimulates the formation of open promoter-sigma54-RNA polymerase complexes.</text>
</comment>
<dbReference type="GO" id="GO:0043565">
    <property type="term" value="F:sequence-specific DNA binding"/>
    <property type="evidence" value="ECO:0007669"/>
    <property type="project" value="InterPro"/>
</dbReference>
<keyword evidence="14" id="KW-0010">Activator</keyword>
<dbReference type="PROSITE" id="PS00675">
    <property type="entry name" value="SIGMA54_INTERACT_1"/>
    <property type="match status" value="1"/>
</dbReference>
<keyword evidence="10" id="KW-0067">ATP-binding</keyword>
<evidence type="ECO:0000313" key="24">
    <source>
        <dbReference type="Proteomes" id="UP000503336"/>
    </source>
</evidence>
<keyword evidence="16" id="KW-0535">Nitrogen fixation</keyword>
<dbReference type="Gene3D" id="1.10.10.60">
    <property type="entry name" value="Homeodomain-like"/>
    <property type="match status" value="1"/>
</dbReference>